<dbReference type="SUPFAM" id="SSF53850">
    <property type="entry name" value="Periplasmic binding protein-like II"/>
    <property type="match status" value="1"/>
</dbReference>
<dbReference type="OrthoDB" id="9769319at2"/>
<feature type="chain" id="PRO_5007837163" evidence="2">
    <location>
        <begin position="24"/>
        <end position="352"/>
    </location>
</feature>
<dbReference type="GO" id="GO:0015888">
    <property type="term" value="P:thiamine transport"/>
    <property type="evidence" value="ECO:0007669"/>
    <property type="project" value="TreeGrafter"/>
</dbReference>
<dbReference type="GO" id="GO:0030975">
    <property type="term" value="F:thiamine binding"/>
    <property type="evidence" value="ECO:0007669"/>
    <property type="project" value="TreeGrafter"/>
</dbReference>
<dbReference type="Pfam" id="PF13416">
    <property type="entry name" value="SBP_bac_8"/>
    <property type="match status" value="1"/>
</dbReference>
<protein>
    <submittedName>
        <fullName evidence="3">Putrescine-binding periplasmic protein</fullName>
    </submittedName>
</protein>
<dbReference type="PANTHER" id="PTHR30006">
    <property type="entry name" value="THIAMINE-BINDING PERIPLASMIC PROTEIN-RELATED"/>
    <property type="match status" value="1"/>
</dbReference>
<dbReference type="InterPro" id="IPR001188">
    <property type="entry name" value="Sperm_putr-bd"/>
</dbReference>
<organism evidence="3 4">
    <name type="scientific">Clostridium ljungdahlii</name>
    <dbReference type="NCBI Taxonomy" id="1538"/>
    <lineage>
        <taxon>Bacteria</taxon>
        <taxon>Bacillati</taxon>
        <taxon>Bacillota</taxon>
        <taxon>Clostridia</taxon>
        <taxon>Eubacteriales</taxon>
        <taxon>Clostridiaceae</taxon>
        <taxon>Clostridium</taxon>
    </lineage>
</organism>
<dbReference type="GO" id="GO:0030288">
    <property type="term" value="C:outer membrane-bounded periplasmic space"/>
    <property type="evidence" value="ECO:0007669"/>
    <property type="project" value="TreeGrafter"/>
</dbReference>
<keyword evidence="1 2" id="KW-0732">Signal</keyword>
<evidence type="ECO:0000256" key="1">
    <source>
        <dbReference type="ARBA" id="ARBA00022729"/>
    </source>
</evidence>
<accession>A0A162L6M7</accession>
<proteinExistence type="predicted"/>
<comment type="caution">
    <text evidence="3">The sequence shown here is derived from an EMBL/GenBank/DDBJ whole genome shotgun (WGS) entry which is preliminary data.</text>
</comment>
<reference evidence="3 4" key="1">
    <citation type="journal article" date="2015" name="Biotechnol. Bioeng.">
        <title>Genome sequence and phenotypic characterization of Caulobacter segnis.</title>
        <authorList>
            <person name="Patel S."/>
            <person name="Fletcher B."/>
            <person name="Scott D.C."/>
            <person name="Ely B."/>
        </authorList>
    </citation>
    <scope>NUCLEOTIDE SEQUENCE [LARGE SCALE GENOMIC DNA]</scope>
    <source>
        <strain evidence="3 4">ERI-2</strain>
    </source>
</reference>
<name>A0A162L6M7_9CLOT</name>
<dbReference type="PATRIC" id="fig|1538.10.peg.2164"/>
<gene>
    <name evidence="3" type="primary">potF</name>
    <name evidence="3" type="ORF">WY13_01719</name>
</gene>
<dbReference type="GO" id="GO:0019808">
    <property type="term" value="F:polyamine binding"/>
    <property type="evidence" value="ECO:0007669"/>
    <property type="project" value="InterPro"/>
</dbReference>
<dbReference type="RefSeq" id="WP_063555228.1">
    <property type="nucleotide sequence ID" value="NZ_LITT01000014.1"/>
</dbReference>
<dbReference type="PRINTS" id="PR00909">
    <property type="entry name" value="SPERMDNBNDNG"/>
</dbReference>
<dbReference type="Gene3D" id="3.40.190.10">
    <property type="entry name" value="Periplasmic binding protein-like II"/>
    <property type="match status" value="2"/>
</dbReference>
<dbReference type="EMBL" id="LITT01000014">
    <property type="protein sequence ID" value="OAA89346.1"/>
    <property type="molecule type" value="Genomic_DNA"/>
</dbReference>
<dbReference type="GO" id="GO:0015846">
    <property type="term" value="P:polyamine transport"/>
    <property type="evidence" value="ECO:0007669"/>
    <property type="project" value="InterPro"/>
</dbReference>
<dbReference type="Proteomes" id="UP000077407">
    <property type="component" value="Unassembled WGS sequence"/>
</dbReference>
<evidence type="ECO:0000313" key="3">
    <source>
        <dbReference type="EMBL" id="OAA89346.1"/>
    </source>
</evidence>
<sequence length="352" mass="38622">MKKLPLALASIFLLSTLSGCGSAAQSTDSKNDQKQLVISTWGLNEDALQKDVFKPFEKANNVKIVLETGNNGERLTKLKNNPNSNVDIMYLAESFSEEGIQDGLFEKIDYSKVPNAKKVIPKAQKFITEGYGPAYTLNRAAIVYNPEKVSGNIASWKDLWSPDFKGKIAIPDITTTFGPAMVCAASKKDGVDVTSDNCADAFKSLQALKPNVVKTYTKSSDLVNMFSNGEITAAVAADFVYGSIKKAVPSVKFVDPGEGAYLNFNTVNIVKSSKNKELALKFINYVLSAEVEQKTSKDVGESPVNSDVKLQGTETQGLTYGDEVEKSNVLDFKFINKNNKDWIDKWNKIYNN</sequence>
<dbReference type="AlphaFoldDB" id="A0A162L6M7"/>
<dbReference type="GO" id="GO:0030976">
    <property type="term" value="F:thiamine pyrophosphate binding"/>
    <property type="evidence" value="ECO:0007669"/>
    <property type="project" value="TreeGrafter"/>
</dbReference>
<dbReference type="PANTHER" id="PTHR30006:SF2">
    <property type="entry name" value="ABC TRANSPORTER SUBSTRATE-BINDING PROTEIN"/>
    <property type="match status" value="1"/>
</dbReference>
<feature type="signal peptide" evidence="2">
    <location>
        <begin position="1"/>
        <end position="23"/>
    </location>
</feature>
<dbReference type="InterPro" id="IPR006059">
    <property type="entry name" value="SBP"/>
</dbReference>
<dbReference type="CDD" id="cd13589">
    <property type="entry name" value="PBP2_polyamine_RpCGA009"/>
    <property type="match status" value="1"/>
</dbReference>
<dbReference type="PROSITE" id="PS51257">
    <property type="entry name" value="PROKAR_LIPOPROTEIN"/>
    <property type="match status" value="1"/>
</dbReference>
<evidence type="ECO:0000313" key="4">
    <source>
        <dbReference type="Proteomes" id="UP000077407"/>
    </source>
</evidence>
<evidence type="ECO:0000256" key="2">
    <source>
        <dbReference type="SAM" id="SignalP"/>
    </source>
</evidence>